<proteinExistence type="predicted"/>
<evidence type="ECO:0000313" key="1">
    <source>
        <dbReference type="EMBL" id="ONM23388.1"/>
    </source>
</evidence>
<protein>
    <submittedName>
        <fullName evidence="1">Nudix hydrolase 23 chloroplastic</fullName>
    </submittedName>
</protein>
<name>A0A1D6EUQ8_MAIZE</name>
<accession>A0A1D6EUQ8</accession>
<gene>
    <name evidence="1" type="ORF">ZEAMMB73_Zm00001d006310</name>
</gene>
<sequence length="52" mass="6122">MVLAYNRHTATQHGSLFWRLSADWNRFKVGAGTVNGSYPKAWFSPFRRFCVW</sequence>
<feature type="non-terminal residue" evidence="1">
    <location>
        <position position="52"/>
    </location>
</feature>
<dbReference type="GO" id="GO:0016787">
    <property type="term" value="F:hydrolase activity"/>
    <property type="evidence" value="ECO:0007669"/>
    <property type="project" value="UniProtKB-KW"/>
</dbReference>
<dbReference type="AlphaFoldDB" id="A0A1D6EUQ8"/>
<reference evidence="1" key="1">
    <citation type="submission" date="2015-12" db="EMBL/GenBank/DDBJ databases">
        <title>Update maize B73 reference genome by single molecule sequencing technologies.</title>
        <authorList>
            <consortium name="Maize Genome Sequencing Project"/>
            <person name="Ware D."/>
        </authorList>
    </citation>
    <scope>NUCLEOTIDE SEQUENCE [LARGE SCALE GENOMIC DNA]</scope>
    <source>
        <tissue evidence="1">Seedling</tissue>
    </source>
</reference>
<organism evidence="1">
    <name type="scientific">Zea mays</name>
    <name type="common">Maize</name>
    <dbReference type="NCBI Taxonomy" id="4577"/>
    <lineage>
        <taxon>Eukaryota</taxon>
        <taxon>Viridiplantae</taxon>
        <taxon>Streptophyta</taxon>
        <taxon>Embryophyta</taxon>
        <taxon>Tracheophyta</taxon>
        <taxon>Spermatophyta</taxon>
        <taxon>Magnoliopsida</taxon>
        <taxon>Liliopsida</taxon>
        <taxon>Poales</taxon>
        <taxon>Poaceae</taxon>
        <taxon>PACMAD clade</taxon>
        <taxon>Panicoideae</taxon>
        <taxon>Andropogonodae</taxon>
        <taxon>Andropogoneae</taxon>
        <taxon>Tripsacinae</taxon>
        <taxon>Zea</taxon>
    </lineage>
</organism>
<dbReference type="EMBL" id="CM007648">
    <property type="protein sequence ID" value="ONM23388.1"/>
    <property type="molecule type" value="Genomic_DNA"/>
</dbReference>
<keyword evidence="1" id="KW-0378">Hydrolase</keyword>